<dbReference type="SMART" id="SM00382">
    <property type="entry name" value="AAA"/>
    <property type="match status" value="1"/>
</dbReference>
<dbReference type="GO" id="GO:0098796">
    <property type="term" value="C:membrane protein complex"/>
    <property type="evidence" value="ECO:0007669"/>
    <property type="project" value="UniProtKB-ARBA"/>
</dbReference>
<name>A0A844KK35_9FIRM</name>
<accession>A0A844KK35</accession>
<evidence type="ECO:0000313" key="7">
    <source>
        <dbReference type="Proteomes" id="UP000446657"/>
    </source>
</evidence>
<protein>
    <submittedName>
        <fullName evidence="6">ATP-binding cassette domain-containing protein</fullName>
    </submittedName>
</protein>
<evidence type="ECO:0000256" key="2">
    <source>
        <dbReference type="ARBA" id="ARBA00022448"/>
    </source>
</evidence>
<dbReference type="Pfam" id="PF00005">
    <property type="entry name" value="ABC_tran"/>
    <property type="match status" value="1"/>
</dbReference>
<dbReference type="EMBL" id="WNAL01000006">
    <property type="protein sequence ID" value="MTR80909.1"/>
    <property type="molecule type" value="Genomic_DNA"/>
</dbReference>
<dbReference type="AlphaFoldDB" id="A0A844KK35"/>
<dbReference type="GO" id="GO:0016887">
    <property type="term" value="F:ATP hydrolysis activity"/>
    <property type="evidence" value="ECO:0007669"/>
    <property type="project" value="InterPro"/>
</dbReference>
<evidence type="ECO:0000256" key="4">
    <source>
        <dbReference type="ARBA" id="ARBA00022840"/>
    </source>
</evidence>
<comment type="caution">
    <text evidence="6">The sequence shown here is derived from an EMBL/GenBank/DDBJ whole genome shotgun (WGS) entry which is preliminary data.</text>
</comment>
<keyword evidence="2" id="KW-0813">Transport</keyword>
<evidence type="ECO:0000256" key="1">
    <source>
        <dbReference type="ARBA" id="ARBA00005417"/>
    </source>
</evidence>
<proteinExistence type="inferred from homology"/>
<dbReference type="InterPro" id="IPR017911">
    <property type="entry name" value="MacB-like_ATP-bd"/>
</dbReference>
<dbReference type="InterPro" id="IPR003439">
    <property type="entry name" value="ABC_transporter-like_ATP-bd"/>
</dbReference>
<dbReference type="InterPro" id="IPR017871">
    <property type="entry name" value="ABC_transporter-like_CS"/>
</dbReference>
<reference evidence="6 7" key="1">
    <citation type="journal article" date="2019" name="Nat. Med.">
        <title>A library of human gut bacterial isolates paired with longitudinal multiomics data enables mechanistic microbiome research.</title>
        <authorList>
            <person name="Poyet M."/>
            <person name="Groussin M."/>
            <person name="Gibbons S.M."/>
            <person name="Avila-Pacheco J."/>
            <person name="Jiang X."/>
            <person name="Kearney S.M."/>
            <person name="Perrotta A.R."/>
            <person name="Berdy B."/>
            <person name="Zhao S."/>
            <person name="Lieberman T.D."/>
            <person name="Swanson P.K."/>
            <person name="Smith M."/>
            <person name="Roesemann S."/>
            <person name="Alexander J.E."/>
            <person name="Rich S.A."/>
            <person name="Livny J."/>
            <person name="Vlamakis H."/>
            <person name="Clish C."/>
            <person name="Bullock K."/>
            <person name="Deik A."/>
            <person name="Scott J."/>
            <person name="Pierce K.A."/>
            <person name="Xavier R.J."/>
            <person name="Alm E.J."/>
        </authorList>
    </citation>
    <scope>NUCLEOTIDE SEQUENCE [LARGE SCALE GENOMIC DNA]</scope>
    <source>
        <strain evidence="6 7">BIOML-A1</strain>
    </source>
</reference>
<evidence type="ECO:0000256" key="3">
    <source>
        <dbReference type="ARBA" id="ARBA00022741"/>
    </source>
</evidence>
<dbReference type="InterPro" id="IPR027417">
    <property type="entry name" value="P-loop_NTPase"/>
</dbReference>
<evidence type="ECO:0000313" key="6">
    <source>
        <dbReference type="EMBL" id="MTR80909.1"/>
    </source>
</evidence>
<dbReference type="PROSITE" id="PS00211">
    <property type="entry name" value="ABC_TRANSPORTER_1"/>
    <property type="match status" value="1"/>
</dbReference>
<sequence length="253" mass="28285">MEECQNILEIRNLKKSYMINKENSLQVLKGLNISIGSGEMVALMGASGCGKTTLINLICGIDKADSGSIMIDHEEITKMRRSKMAVFRRNNIGLIFQDFNLLESLNVKDNILLPLILENRIEDSEEKLKQIAEVLSIADIMGKSVTDISGGQKQRVAIARALINTPQIILADEPTGNLDSKSTENVMEYLVDINRKFKITLVMVTHDSYAASFCDKVILLKDGIQFLEIEKNNKSNSTFLKDIYELLKRIGGE</sequence>
<dbReference type="InterPro" id="IPR003593">
    <property type="entry name" value="AAA+_ATPase"/>
</dbReference>
<dbReference type="Gene3D" id="3.40.50.300">
    <property type="entry name" value="P-loop containing nucleotide triphosphate hydrolases"/>
    <property type="match status" value="1"/>
</dbReference>
<gene>
    <name evidence="6" type="ORF">GMD30_04115</name>
</gene>
<keyword evidence="4 6" id="KW-0067">ATP-binding</keyword>
<dbReference type="CDD" id="cd03255">
    <property type="entry name" value="ABC_MJ0796_LolCDE_FtsE"/>
    <property type="match status" value="1"/>
</dbReference>
<dbReference type="RefSeq" id="WP_117830794.1">
    <property type="nucleotide sequence ID" value="NZ_DAWDKB010000020.1"/>
</dbReference>
<dbReference type="FunFam" id="3.40.50.300:FF:000032">
    <property type="entry name" value="Export ABC transporter ATP-binding protein"/>
    <property type="match status" value="1"/>
</dbReference>
<dbReference type="GO" id="GO:0005524">
    <property type="term" value="F:ATP binding"/>
    <property type="evidence" value="ECO:0007669"/>
    <property type="project" value="UniProtKB-KW"/>
</dbReference>
<dbReference type="PANTHER" id="PTHR42798">
    <property type="entry name" value="LIPOPROTEIN-RELEASING SYSTEM ATP-BINDING PROTEIN LOLD"/>
    <property type="match status" value="1"/>
</dbReference>
<dbReference type="SUPFAM" id="SSF52540">
    <property type="entry name" value="P-loop containing nucleoside triphosphate hydrolases"/>
    <property type="match status" value="1"/>
</dbReference>
<dbReference type="Proteomes" id="UP000446657">
    <property type="component" value="Unassembled WGS sequence"/>
</dbReference>
<organism evidence="6 7">
    <name type="scientific">Roseburia faecis</name>
    <dbReference type="NCBI Taxonomy" id="301302"/>
    <lineage>
        <taxon>Bacteria</taxon>
        <taxon>Bacillati</taxon>
        <taxon>Bacillota</taxon>
        <taxon>Clostridia</taxon>
        <taxon>Lachnospirales</taxon>
        <taxon>Lachnospiraceae</taxon>
        <taxon>Roseburia</taxon>
    </lineage>
</organism>
<evidence type="ECO:0000259" key="5">
    <source>
        <dbReference type="PROSITE" id="PS50893"/>
    </source>
</evidence>
<dbReference type="PANTHER" id="PTHR42798:SF7">
    <property type="entry name" value="ALPHA-D-RIBOSE 1-METHYLPHOSPHONATE 5-TRIPHOSPHATE SYNTHASE SUBUNIT PHNL"/>
    <property type="match status" value="1"/>
</dbReference>
<keyword evidence="3" id="KW-0547">Nucleotide-binding</keyword>
<dbReference type="GO" id="GO:0022857">
    <property type="term" value="F:transmembrane transporter activity"/>
    <property type="evidence" value="ECO:0007669"/>
    <property type="project" value="UniProtKB-ARBA"/>
</dbReference>
<dbReference type="PROSITE" id="PS50893">
    <property type="entry name" value="ABC_TRANSPORTER_2"/>
    <property type="match status" value="1"/>
</dbReference>
<comment type="similarity">
    <text evidence="1">Belongs to the ABC transporter superfamily.</text>
</comment>
<feature type="domain" description="ABC transporter" evidence="5">
    <location>
        <begin position="8"/>
        <end position="247"/>
    </location>
</feature>